<evidence type="ECO:0000256" key="4">
    <source>
        <dbReference type="ARBA" id="ARBA00023295"/>
    </source>
</evidence>
<name>A0A377KMH2_9ENTE</name>
<evidence type="ECO:0000256" key="2">
    <source>
        <dbReference type="ARBA" id="ARBA00012756"/>
    </source>
</evidence>
<evidence type="ECO:0000313" key="6">
    <source>
        <dbReference type="EMBL" id="STP30415.1"/>
    </source>
</evidence>
<evidence type="ECO:0000313" key="7">
    <source>
        <dbReference type="Proteomes" id="UP000254070"/>
    </source>
</evidence>
<dbReference type="GO" id="GO:0005990">
    <property type="term" value="P:lactose catabolic process"/>
    <property type="evidence" value="ECO:0007669"/>
    <property type="project" value="TreeGrafter"/>
</dbReference>
<proteinExistence type="predicted"/>
<accession>A0A377KMH2</accession>
<reference evidence="6 7" key="1">
    <citation type="submission" date="2018-06" db="EMBL/GenBank/DDBJ databases">
        <authorList>
            <consortium name="Pathogen Informatics"/>
            <person name="Doyle S."/>
        </authorList>
    </citation>
    <scope>NUCLEOTIDE SEQUENCE [LARGE SCALE GENOMIC DNA]</scope>
    <source>
        <strain evidence="6 7">NCTC8129</strain>
    </source>
</reference>
<evidence type="ECO:0000259" key="5">
    <source>
        <dbReference type="Pfam" id="PF02836"/>
    </source>
</evidence>
<dbReference type="EC" id="3.2.1.23" evidence="2"/>
<comment type="catalytic activity">
    <reaction evidence="1">
        <text>Hydrolysis of terminal non-reducing beta-D-galactose residues in beta-D-galactosides.</text>
        <dbReference type="EC" id="3.2.1.23"/>
    </reaction>
</comment>
<dbReference type="Pfam" id="PF02836">
    <property type="entry name" value="Glyco_hydro_2_C"/>
    <property type="match status" value="1"/>
</dbReference>
<dbReference type="GO" id="GO:0004565">
    <property type="term" value="F:beta-galactosidase activity"/>
    <property type="evidence" value="ECO:0007669"/>
    <property type="project" value="UniProtKB-EC"/>
</dbReference>
<dbReference type="SUPFAM" id="SSF51445">
    <property type="entry name" value="(Trans)glycosidases"/>
    <property type="match status" value="1"/>
</dbReference>
<protein>
    <recommendedName>
        <fullName evidence="2">beta-galactosidase</fullName>
        <ecNumber evidence="2">3.2.1.23</ecNumber>
    </recommendedName>
</protein>
<dbReference type="PANTHER" id="PTHR46323">
    <property type="entry name" value="BETA-GALACTOSIDASE"/>
    <property type="match status" value="1"/>
</dbReference>
<dbReference type="GO" id="GO:0009341">
    <property type="term" value="C:beta-galactosidase complex"/>
    <property type="evidence" value="ECO:0007669"/>
    <property type="project" value="TreeGrafter"/>
</dbReference>
<dbReference type="InterPro" id="IPR017853">
    <property type="entry name" value="GH"/>
</dbReference>
<feature type="domain" description="Glycoside hydrolase family 2 catalytic" evidence="5">
    <location>
        <begin position="1"/>
        <end position="89"/>
    </location>
</feature>
<dbReference type="Gene3D" id="3.20.20.80">
    <property type="entry name" value="Glycosidases"/>
    <property type="match status" value="1"/>
</dbReference>
<keyword evidence="4 6" id="KW-0326">Glycosidase</keyword>
<keyword evidence="3 6" id="KW-0378">Hydrolase</keyword>
<evidence type="ECO:0000256" key="1">
    <source>
        <dbReference type="ARBA" id="ARBA00001412"/>
    </source>
</evidence>
<organism evidence="6 7">
    <name type="scientific">Enterococcus durans</name>
    <dbReference type="NCBI Taxonomy" id="53345"/>
    <lineage>
        <taxon>Bacteria</taxon>
        <taxon>Bacillati</taxon>
        <taxon>Bacillota</taxon>
        <taxon>Bacilli</taxon>
        <taxon>Lactobacillales</taxon>
        <taxon>Enterococcaceae</taxon>
        <taxon>Enterococcus</taxon>
    </lineage>
</organism>
<dbReference type="EMBL" id="UGIF01000002">
    <property type="protein sequence ID" value="STP30415.1"/>
    <property type="molecule type" value="Genomic_DNA"/>
</dbReference>
<dbReference type="InterPro" id="IPR006103">
    <property type="entry name" value="Glyco_hydro_2_cat"/>
</dbReference>
<dbReference type="AlphaFoldDB" id="A0A377KMH2"/>
<evidence type="ECO:0000256" key="3">
    <source>
        <dbReference type="ARBA" id="ARBA00022801"/>
    </source>
</evidence>
<dbReference type="InterPro" id="IPR050347">
    <property type="entry name" value="Bact_Beta-galactosidase"/>
</dbReference>
<dbReference type="Proteomes" id="UP000254070">
    <property type="component" value="Unassembled WGS sequence"/>
</dbReference>
<sequence>MHDMGNSLGGMASYMELLEQYPMYQGGYIWDFKDQAIQMIDPITNQKVMRYGGDFDDRPSDYEFSGNGIVFADGEEKPALQEVRYYYGKYSN</sequence>
<gene>
    <name evidence="6" type="primary">lacL_1</name>
    <name evidence="6" type="ORF">NCTC8129_02659</name>
</gene>
<dbReference type="PANTHER" id="PTHR46323:SF2">
    <property type="entry name" value="BETA-GALACTOSIDASE"/>
    <property type="match status" value="1"/>
</dbReference>